<dbReference type="Gene3D" id="2.160.20.10">
    <property type="entry name" value="Single-stranded right-handed beta-helix, Pectin lyase-like"/>
    <property type="match status" value="2"/>
</dbReference>
<feature type="region of interest" description="Disordered" evidence="1">
    <location>
        <begin position="1"/>
        <end position="26"/>
    </location>
</feature>
<gene>
    <name evidence="2" type="ORF">J2X12_003305</name>
</gene>
<evidence type="ECO:0008006" key="4">
    <source>
        <dbReference type="Google" id="ProtNLM"/>
    </source>
</evidence>
<dbReference type="GeneID" id="97423766"/>
<organism evidence="2 3">
    <name type="scientific">Pseudarthrobacter oxydans</name>
    <name type="common">Arthrobacter oxydans</name>
    <dbReference type="NCBI Taxonomy" id="1671"/>
    <lineage>
        <taxon>Bacteria</taxon>
        <taxon>Bacillati</taxon>
        <taxon>Actinomycetota</taxon>
        <taxon>Actinomycetes</taxon>
        <taxon>Micrococcales</taxon>
        <taxon>Micrococcaceae</taxon>
        <taxon>Pseudarthrobacter</taxon>
    </lineage>
</organism>
<dbReference type="RefSeq" id="WP_310113516.1">
    <property type="nucleotide sequence ID" value="NZ_JAVDTN010000013.1"/>
</dbReference>
<dbReference type="Proteomes" id="UP001262032">
    <property type="component" value="Unassembled WGS sequence"/>
</dbReference>
<evidence type="ECO:0000256" key="1">
    <source>
        <dbReference type="SAM" id="MobiDB-lite"/>
    </source>
</evidence>
<comment type="caution">
    <text evidence="2">The sequence shown here is derived from an EMBL/GenBank/DDBJ whole genome shotgun (WGS) entry which is preliminary data.</text>
</comment>
<dbReference type="AlphaFoldDB" id="A0AAW8NFA6"/>
<dbReference type="InterPro" id="IPR059186">
    <property type="entry name" value="SACTE_4363"/>
</dbReference>
<protein>
    <recommendedName>
        <fullName evidence="4">Adenylyl cyclase</fullName>
    </recommendedName>
</protein>
<proteinExistence type="predicted"/>
<dbReference type="CDD" id="cd23669">
    <property type="entry name" value="GH55_SacteLam55A-like"/>
    <property type="match status" value="1"/>
</dbReference>
<feature type="region of interest" description="Disordered" evidence="1">
    <location>
        <begin position="434"/>
        <end position="453"/>
    </location>
</feature>
<dbReference type="EMBL" id="JAVDWN010000013">
    <property type="protein sequence ID" value="MDR7165259.1"/>
    <property type="molecule type" value="Genomic_DNA"/>
</dbReference>
<sequence length="651" mass="68550">MPLAHVPLSPRADRPHGPHPRNHGRRRHVAGTVALLAGLVASGGSVAAAAPGTPPVAQASVQQAPVPKAPPALPQAAEPDFGPNVRIFDPSMPVAEIQATVDSIAAEQVDDEMGSKRYSLLFKPGTYGTAEEPLIVQVGYSTEVAGLGASPTDVTINGHVDVYNRCLTADNCIALNNFWRSLSNLTINVTGLEGCRSSANFWAASQASPMRRINITGGNLSLMDYCTAGPQYASGGFISDSKTGDVINGSQQQYFVRDSSIGNWSNGVWNQVFSGVDGAPAQSFPNPPYTTLAGTPISREKPYLTLDSSGEYSVFVPAVRMESSGTTWENGPTAGRSIPLSDFYVARPSDSVKTINSQLARGKNLLLTPGVYGIDESIEVKRANTIVLGLGIATLTAVNGAVPLTVADVPGVDIAAVTIDAGDVNSPALMRIGKPRQGEGSGPASSAVHTDPANPTTLHDVFFRIGGPHVGKASVSLEVNSDNVLLDHIWAWRADHGNGVGWTTNTGRNGVIINGDNVTATGLFVEHYQEYNVIWNGENGRTVFFQNELPYDAPNQAAWQHDGVLGWAGYKIADSVTTHELWGGGSYVYNNVDPTIHATRGFEVPVTPGVKLHSLLTVNLGAGTLDHVINDTGAPVSTDAVGVPSYVPSFP</sequence>
<dbReference type="InterPro" id="IPR012334">
    <property type="entry name" value="Pectin_lyas_fold"/>
</dbReference>
<reference evidence="2" key="1">
    <citation type="submission" date="2023-07" db="EMBL/GenBank/DDBJ databases">
        <title>Sorghum-associated microbial communities from plants grown in Nebraska, USA.</title>
        <authorList>
            <person name="Schachtman D."/>
        </authorList>
    </citation>
    <scope>NUCLEOTIDE SEQUENCE</scope>
    <source>
        <strain evidence="2">BE261</strain>
    </source>
</reference>
<feature type="compositionally biased region" description="Basic residues" evidence="1">
    <location>
        <begin position="17"/>
        <end position="26"/>
    </location>
</feature>
<evidence type="ECO:0000313" key="2">
    <source>
        <dbReference type="EMBL" id="MDR7165259.1"/>
    </source>
</evidence>
<evidence type="ECO:0000313" key="3">
    <source>
        <dbReference type="Proteomes" id="UP001262032"/>
    </source>
</evidence>
<name>A0AAW8NFA6_PSEOX</name>
<feature type="compositionally biased region" description="Polar residues" evidence="1">
    <location>
        <begin position="443"/>
        <end position="453"/>
    </location>
</feature>
<accession>A0AAW8NFA6</accession>